<evidence type="ECO:0000256" key="1">
    <source>
        <dbReference type="SAM" id="SignalP"/>
    </source>
</evidence>
<reference evidence="2 5" key="1">
    <citation type="journal article" date="2000" name="Science">
        <title>The genome sequence of Drosophila melanogaster.</title>
        <authorList>
            <person name="Adams M.D."/>
            <person name="Celniker S.E."/>
            <person name="Holt R.A."/>
            <person name="Evans C.A."/>
            <person name="Gocayne J.D."/>
            <person name="Amanatides P.G."/>
            <person name="Scherer S.E."/>
            <person name="Li P.W."/>
            <person name="Hoskins R.A."/>
            <person name="Galle R.F."/>
            <person name="George R.A."/>
            <person name="Lewis S.E."/>
            <person name="Richards S."/>
            <person name="Ashburner M."/>
            <person name="Henderson S.N."/>
            <person name="Sutton G.G."/>
            <person name="Wortman J.R."/>
            <person name="Yandell M.D."/>
            <person name="Zhang Q."/>
            <person name="Chen L.X."/>
            <person name="Brandon R.C."/>
            <person name="Rogers Y.H."/>
            <person name="Blazej R.G."/>
            <person name="Champe M."/>
            <person name="Pfeiffer B.D."/>
            <person name="Wan K.H."/>
            <person name="Doyle C."/>
            <person name="Baxter E.G."/>
            <person name="Helt G."/>
            <person name="Nelson C.R."/>
            <person name="Gabor G.L."/>
            <person name="Abril J.F."/>
            <person name="Agbayani A."/>
            <person name="An H.J."/>
            <person name="Andrews-Pfannkoch C."/>
            <person name="Baldwin D."/>
            <person name="Ballew R.M."/>
            <person name="Basu A."/>
            <person name="Baxendale J."/>
            <person name="Bayraktaroglu L."/>
            <person name="Beasley E.M."/>
            <person name="Beeson K.Y."/>
            <person name="Benos P.V."/>
            <person name="Berman B.P."/>
            <person name="Bhandari D."/>
            <person name="Bolshakov S."/>
            <person name="Borkova D."/>
            <person name="Botchan M.R."/>
            <person name="Bouck J."/>
            <person name="Brokstein P."/>
            <person name="Brottier P."/>
            <person name="Burtis K.C."/>
            <person name="Busam D.A."/>
            <person name="Butler H."/>
            <person name="Cadieu E."/>
            <person name="Center A."/>
            <person name="Chandra I."/>
            <person name="Cherry J.M."/>
            <person name="Cawley S."/>
            <person name="Dahlke C."/>
            <person name="Davenport L.B."/>
            <person name="Davies P."/>
            <person name="de Pablos B."/>
            <person name="Delcher A."/>
            <person name="Deng Z."/>
            <person name="Mays A.D."/>
            <person name="Dew I."/>
            <person name="Dietz S.M."/>
            <person name="Dodson K."/>
            <person name="Doup L.E."/>
            <person name="Downes M."/>
            <person name="Dugan-Rocha S."/>
            <person name="Dunkov B.C."/>
            <person name="Dunn P."/>
            <person name="Durbin K.J."/>
            <person name="Evangelista C.C."/>
            <person name="Ferraz C."/>
            <person name="Ferriera S."/>
            <person name="Fleischmann W."/>
            <person name="Fosler C."/>
            <person name="Gabrielian A.E."/>
            <person name="Garg N.S."/>
            <person name="Gelbart W.M."/>
            <person name="Glasser K."/>
            <person name="Glodek A."/>
            <person name="Gong F."/>
            <person name="Gorrell J.H."/>
            <person name="Gu Z."/>
            <person name="Guan P."/>
            <person name="Harris M."/>
            <person name="Harris N.L."/>
            <person name="Harvey D."/>
            <person name="Heiman T.J."/>
            <person name="Hernandez J.R."/>
            <person name="Houck J."/>
            <person name="Hostin D."/>
            <person name="Houston K.A."/>
            <person name="Howland T.J."/>
            <person name="Wei M.H."/>
            <person name="Ibegwam C."/>
            <person name="Jalali M."/>
            <person name="Kalush F."/>
            <person name="Karpen G.H."/>
            <person name="Ke Z."/>
            <person name="Kennison J.A."/>
            <person name="Ketchum K.A."/>
            <person name="Kimmel B.E."/>
            <person name="Kodira C.D."/>
            <person name="Kraft C."/>
            <person name="Kravitz S."/>
            <person name="Kulp D."/>
            <person name="Lai Z."/>
            <person name="Lasko P."/>
            <person name="Lei Y."/>
            <person name="Levitsky A.A."/>
            <person name="Li J."/>
            <person name="Li Z."/>
            <person name="Liang Y."/>
            <person name="Lin X."/>
            <person name="Liu X."/>
            <person name="Mattei B."/>
            <person name="McIntosh T.C."/>
            <person name="McLeod M.P."/>
            <person name="McPherson D."/>
            <person name="Merkulov G."/>
            <person name="Milshina N.V."/>
            <person name="Mobarry C."/>
            <person name="Morris J."/>
            <person name="Moshrefi A."/>
            <person name="Mount S.M."/>
            <person name="Moy M."/>
            <person name="Murphy B."/>
            <person name="Murphy L."/>
            <person name="Muzny D.M."/>
            <person name="Nelson D.L."/>
            <person name="Nelson D.R."/>
            <person name="Nelson K.A."/>
            <person name="Nixon K."/>
            <person name="Nusskern D.R."/>
            <person name="Pacleb J.M."/>
            <person name="Palazzolo M."/>
            <person name="Pittman G.S."/>
            <person name="Pan S."/>
            <person name="Pollard J."/>
            <person name="Puri V."/>
            <person name="Reese M.G."/>
            <person name="Reinert K."/>
            <person name="Remington K."/>
            <person name="Saunders R.D."/>
            <person name="Scheeler F."/>
            <person name="Shen H."/>
            <person name="Shue B.C."/>
            <person name="Siden-Kiamos I."/>
            <person name="Simpson M."/>
            <person name="Skupski M.P."/>
            <person name="Smith T."/>
            <person name="Spier E."/>
            <person name="Spradling A.C."/>
            <person name="Stapleton M."/>
            <person name="Strong R."/>
            <person name="Sun E."/>
            <person name="Svirskas R."/>
            <person name="Tector C."/>
            <person name="Turner R."/>
            <person name="Venter E."/>
            <person name="Wang A.H."/>
            <person name="Wang X."/>
            <person name="Wang Z.Y."/>
            <person name="Wassarman D.A."/>
            <person name="Weinstock G.M."/>
            <person name="Weissenbach J."/>
            <person name="Williams S.M."/>
            <person name="WoodageT"/>
            <person name="Worley K.C."/>
            <person name="Wu D."/>
            <person name="Yang S."/>
            <person name="Yao Q.A."/>
            <person name="Ye J."/>
            <person name="Yeh R.F."/>
            <person name="Zaveri J.S."/>
            <person name="Zhan M."/>
            <person name="Zhang G."/>
            <person name="Zhao Q."/>
            <person name="Zheng L."/>
            <person name="Zheng X.H."/>
            <person name="Zhong F.N."/>
            <person name="Zhong W."/>
            <person name="Zhou X."/>
            <person name="Zhu S."/>
            <person name="Zhu X."/>
            <person name="Smith H.O."/>
            <person name="Gibbs R.A."/>
            <person name="Myers E.W."/>
            <person name="Rubin G.M."/>
            <person name="Venter J.C."/>
        </authorList>
    </citation>
    <scope>NUCLEOTIDE SEQUENCE [LARGE SCALE GENOMIC DNA]</scope>
    <source>
        <strain evidence="5">Berkeley</strain>
    </source>
</reference>
<reference evidence="2 5" key="5">
    <citation type="journal article" date="2002" name="Genome Biol.">
        <title>Heterochromatic sequences in a Drosophila whole-genome shotgun assembly.</title>
        <authorList>
            <person name="Hoskins R.A."/>
            <person name="Smith C.D."/>
            <person name="Carlson J.W."/>
            <person name="Carvalho A.B."/>
            <person name="Halpern A."/>
            <person name="Kaminker J.S."/>
            <person name="Kennedy C."/>
            <person name="Mungall C.J."/>
            <person name="Sullivan B.A."/>
            <person name="Sutton G.G."/>
            <person name="Yasuhara J.C."/>
            <person name="Wakimoto B.T."/>
            <person name="Myers E.W."/>
            <person name="Celniker S.E."/>
            <person name="Rubin G.M."/>
            <person name="Karpen G.H."/>
        </authorList>
    </citation>
    <scope>NUCLEOTIDE SEQUENCE [LARGE SCALE GENOMIC DNA]</scope>
    <source>
        <strain evidence="5">Berkeley</strain>
    </source>
</reference>
<dbReference type="EMBL" id="AE014296">
    <property type="protein sequence ID" value="AAF49783.1"/>
    <property type="molecule type" value="Genomic_DNA"/>
</dbReference>
<dbReference type="BioGRID-ORCS" id="39541">
    <property type="hits" value="0 hits in 1 CRISPR screen"/>
</dbReference>
<reference evidence="2" key="12">
    <citation type="journal article" date="2015" name="G3 (Bethesda)">
        <title>Gene Model Annotations for Drosophila melanogaster: The Rule-Benders.</title>
        <authorList>
            <consortium name="FlyBase Consortium"/>
            <person name="Crosby M.A."/>
            <person name="Gramates L.S."/>
            <person name="Dos Santos G."/>
            <person name="Matthews B.B."/>
            <person name="St Pierre S.E."/>
            <person name="Zhou P."/>
            <person name="Schroeder A.J."/>
            <person name="Falls K."/>
            <person name="Emmert D.B."/>
            <person name="Russo S.M."/>
            <person name="Gelbart W.M."/>
            <person name="null"/>
        </authorList>
    </citation>
    <scope>NUCLEOTIDE SEQUENCE</scope>
</reference>
<name>Q9VUA6_DROME</name>
<protein>
    <submittedName>
        <fullName evidence="3">RE61257p</fullName>
    </submittedName>
</protein>
<reference evidence="2 5" key="10">
    <citation type="journal article" date="2007" name="Science">
        <title>Sequence finishing and mapping of Drosophila melanogaster heterochromatin.</title>
        <authorList>
            <person name="Hoskins R.A."/>
            <person name="Carlson J.W."/>
            <person name="Kennedy C."/>
            <person name="Acevedo D."/>
            <person name="Evans-Holm M."/>
            <person name="Frise E."/>
            <person name="Wan K.H."/>
            <person name="Park S."/>
            <person name="Mendez-Lago M."/>
            <person name="Rossi F."/>
            <person name="Villasante A."/>
            <person name="Dimitri P."/>
            <person name="Karpen G.H."/>
            <person name="Celniker S.E."/>
        </authorList>
    </citation>
    <scope>NUCLEOTIDE SEQUENCE [LARGE SCALE GENOMIC DNA]</scope>
    <source>
        <strain evidence="5">Berkeley</strain>
    </source>
</reference>
<dbReference type="STRING" id="7227.FBpp0075532"/>
<dbReference type="AGR" id="FB:FBgn0036390"/>
<dbReference type="EMBL" id="AY113536">
    <property type="protein sequence ID" value="AAM29541.1"/>
    <property type="molecule type" value="mRNA"/>
</dbReference>
<reference evidence="2" key="14">
    <citation type="submission" date="2022-11" db="EMBL/GenBank/DDBJ databases">
        <title>Drosophila melanogaster release 4 sequence.</title>
        <authorList>
            <consortium name="Berkeley Drosophila Genome Project"/>
            <person name="Celniker S."/>
            <person name="Carlson J."/>
            <person name="Wan K."/>
            <person name="Pfeiffer B."/>
            <person name="Frise E."/>
            <person name="George R."/>
            <person name="Hoskins R."/>
            <person name="Stapleton M."/>
            <person name="Pacleb J."/>
            <person name="Park S."/>
            <person name="Svirskas R."/>
            <person name="Smith E."/>
            <person name="Yu C."/>
            <person name="Rubin G."/>
        </authorList>
    </citation>
    <scope>NUCLEOTIDE SEQUENCE</scope>
</reference>
<reference evidence="2" key="8">
    <citation type="submission" date="2006-08" db="EMBL/GenBank/DDBJ databases">
        <authorList>
            <person name="Celniker S."/>
            <person name="Carlson J."/>
            <person name="Wan K."/>
            <person name="Frise E."/>
            <person name="Hoskins R."/>
            <person name="Park S."/>
            <person name="Svirskas R."/>
            <person name="Rubin G."/>
        </authorList>
    </citation>
    <scope>NUCLEOTIDE SEQUENCE</scope>
</reference>
<evidence type="ECO:0000313" key="4">
    <source>
        <dbReference type="FlyBase" id="FBgn0036390"/>
    </source>
</evidence>
<accession>Q9VUA6</accession>
<sequence length="93" mass="10243">MKYFVICVLAAIVLFQSASGFKRRVIYVVPAPTTSTTTTTTTTTAAPSSSATTTTNAPEVVYQVVYCSWKNNWCRPVSNTVRNCKWGFCKFNG</sequence>
<dbReference type="InParanoid" id="Q9VUA6"/>
<gene>
    <name evidence="2" type="primary">BcDNA:RE61257</name>
    <name evidence="2" type="synonym">Dmel\CG13738</name>
    <name evidence="2 4" type="ORF">CG13738</name>
    <name evidence="2" type="ORF">Dmel_CG13738</name>
</gene>
<dbReference type="Bgee" id="FBgn0036390">
    <property type="expression patterns" value="Expressed in saliva-secreting gland and 5 other cell types or tissues"/>
</dbReference>
<organism evidence="2 5">
    <name type="scientific">Drosophila melanogaster</name>
    <name type="common">Fruit fly</name>
    <dbReference type="NCBI Taxonomy" id="7227"/>
    <lineage>
        <taxon>Eukaryota</taxon>
        <taxon>Metazoa</taxon>
        <taxon>Ecdysozoa</taxon>
        <taxon>Arthropoda</taxon>
        <taxon>Hexapoda</taxon>
        <taxon>Insecta</taxon>
        <taxon>Pterygota</taxon>
        <taxon>Neoptera</taxon>
        <taxon>Endopterygota</taxon>
        <taxon>Diptera</taxon>
        <taxon>Brachycera</taxon>
        <taxon>Muscomorpha</taxon>
        <taxon>Ephydroidea</taxon>
        <taxon>Drosophilidae</taxon>
        <taxon>Drosophila</taxon>
        <taxon>Sophophora</taxon>
    </lineage>
</organism>
<dbReference type="VEuPathDB" id="VectorBase:FBgn0036390"/>
<dbReference type="HOGENOM" id="CLU_2457159_0_0_1"/>
<reference evidence="2 5" key="9">
    <citation type="journal article" date="2007" name="Science">
        <title>The Release 5.1 annotation of Drosophila melanogaster heterochromatin.</title>
        <authorList>
            <person name="Smith C.D."/>
            <person name="Shu S."/>
            <person name="Mungall C.J."/>
            <person name="Karpen G.H."/>
        </authorList>
    </citation>
    <scope>NUCLEOTIDE SEQUENCE [LARGE SCALE GENOMIC DNA]</scope>
    <source>
        <strain evidence="5">Berkeley</strain>
    </source>
</reference>
<reference evidence="2" key="15">
    <citation type="submission" date="2022-11" db="EMBL/GenBank/DDBJ databases">
        <authorList>
            <consortium name="FlyBase"/>
        </authorList>
    </citation>
    <scope>NUCLEOTIDE SEQUENCE</scope>
</reference>
<dbReference type="DNASU" id="39541"/>
<feature type="chain" id="PRO_5015100615" evidence="1">
    <location>
        <begin position="21"/>
        <end position="93"/>
    </location>
</feature>
<dbReference type="GlyGen" id="Q9VUA6">
    <property type="glycosylation" value="1 site"/>
</dbReference>
<dbReference type="UCSC" id="CG13738-RA">
    <property type="organism name" value="d. melanogaster"/>
</dbReference>
<evidence type="ECO:0000313" key="5">
    <source>
        <dbReference type="Proteomes" id="UP000000803"/>
    </source>
</evidence>
<dbReference type="PaxDb" id="7227-FBpp0075532"/>
<evidence type="ECO:0000313" key="3">
    <source>
        <dbReference type="EMBL" id="AAM29541.1"/>
    </source>
</evidence>
<keyword evidence="5" id="KW-1185">Reference proteome</keyword>
<dbReference type="Proteomes" id="UP000000803">
    <property type="component" value="Chromosome 3L"/>
</dbReference>
<reference evidence="2" key="13">
    <citation type="journal article" date="2015" name="Genome Res.">
        <title>The Release 6 reference sequence of the Drosophila melanogaster genome.</title>
        <authorList>
            <person name="Hoskins R.A."/>
            <person name="Carlson J.W."/>
            <person name="Wan K.H."/>
            <person name="Park S."/>
            <person name="Mendez I."/>
            <person name="Galle S.E."/>
            <person name="Booth B.W."/>
            <person name="Pfeiffer B.D."/>
            <person name="George R.A."/>
            <person name="Svirskas R."/>
            <person name="Krzywinski M."/>
            <person name="Schein J."/>
            <person name="Accardo M.C."/>
            <person name="Damia E."/>
            <person name="Messina G."/>
            <person name="Mendez-Lago M."/>
            <person name="de Pablos B."/>
            <person name="Demakova O.V."/>
            <person name="Andreyeva E.N."/>
            <person name="Boldyreva L.V."/>
            <person name="Marra M."/>
            <person name="Carvalho A.B."/>
            <person name="Dimitri P."/>
            <person name="Villasante A."/>
            <person name="Zhimulev I.F."/>
            <person name="Rubin G.M."/>
            <person name="Karpen G.H."/>
            <person name="Celniker S.E."/>
        </authorList>
    </citation>
    <scope>NUCLEOTIDE SEQUENCE</scope>
</reference>
<reference evidence="2 5" key="7">
    <citation type="journal article" date="2005" name="PLoS Comput. Biol.">
        <title>Combined evidence annotation of transposable elements in genome sequences.</title>
        <authorList>
            <person name="Quesneville H."/>
            <person name="Bergman C.M."/>
            <person name="Andrieu O."/>
            <person name="Autard D."/>
            <person name="Nouaud D."/>
            <person name="Ashburner M."/>
            <person name="Anxolabehere D."/>
        </authorList>
    </citation>
    <scope>NUCLEOTIDE SEQUENCE [LARGE SCALE GENOMIC DNA]</scope>
    <source>
        <strain evidence="5">Berkeley</strain>
    </source>
</reference>
<dbReference type="AlphaFoldDB" id="Q9VUA6"/>
<keyword evidence="1" id="KW-0732">Signal</keyword>
<dbReference type="KEGG" id="dme:Dmel_CG13738"/>
<reference evidence="2" key="11">
    <citation type="journal article" date="2015" name="G3 (Bethesda)">
        <title>Gene Model Annotations for Drosophila melanogaster: Impact of High-Throughput Data.</title>
        <authorList>
            <consortium name="FlyBase Consortium"/>
            <person name="Matthews B.B."/>
            <person name="Dos Santos G."/>
            <person name="Crosby M.A."/>
            <person name="Emmert D.B."/>
            <person name="St Pierre S.E."/>
            <person name="Gramates L.S."/>
            <person name="Zhou P."/>
            <person name="Schroeder A.J."/>
            <person name="Falls K."/>
            <person name="Strelets V."/>
            <person name="Russo S.M."/>
            <person name="Gelbart W.M."/>
            <person name="null"/>
        </authorList>
    </citation>
    <scope>NUCLEOTIDE SEQUENCE</scope>
</reference>
<reference evidence="5" key="4">
    <citation type="journal article" date="2002" name="Genome Biol.">
        <title>The transposable elements of the Drosophila melanogaster euchromatin: a genomics perspective.</title>
        <authorList>
            <person name="Kaminker J.S."/>
            <person name="Bergman C.M."/>
            <person name="Kronmiller B."/>
            <person name="Carlson J."/>
            <person name="Svirskas R."/>
            <person name="Patel S."/>
            <person name="Frise E."/>
            <person name="Wheeler D.A."/>
            <person name="Lewis S.E."/>
            <person name="Rubin G.M."/>
            <person name="Ashburner M."/>
            <person name="Celniker S.E."/>
        </authorList>
    </citation>
    <scope>NUCLEOTIDE SEQUENCE [LARGE SCALE GENOMIC DNA]</scope>
    <source>
        <strain evidence="5">Berkeley</strain>
    </source>
</reference>
<reference evidence="5" key="3">
    <citation type="journal article" date="2002" name="Genome Biol.">
        <title>Annotation of the Drosophila melanogaster euchromatic genome: a systematic review.</title>
        <authorList>
            <person name="Misra S."/>
            <person name="Crosby M.A."/>
            <person name="Mungall C.J."/>
            <person name="Matthews B.B."/>
            <person name="Campbell K.S."/>
            <person name="Hradecky P."/>
            <person name="Huang Y."/>
            <person name="Kaminker J.S."/>
            <person name="Millburn G.H."/>
            <person name="Prochnik S.E."/>
            <person name="Smith C.D."/>
            <person name="Tupy J.L."/>
            <person name="Whitfied E.J."/>
            <person name="Bayraktaroglu L."/>
            <person name="Berman B.P."/>
            <person name="Bettencourt B.R."/>
            <person name="Celniker S.E."/>
            <person name="de Grey A.D."/>
            <person name="Drysdale R.A."/>
            <person name="Harris N.L."/>
            <person name="Richter J."/>
            <person name="Russo S."/>
            <person name="Schroeder A.J."/>
            <person name="Shu S.Q."/>
            <person name="Stapleton M."/>
            <person name="Yamada C."/>
            <person name="Ashburner M."/>
            <person name="Gelbart W.M."/>
            <person name="Rubin G.M."/>
            <person name="Lewis S.E."/>
        </authorList>
    </citation>
    <scope>GENOME REANNOTATION</scope>
    <source>
        <strain evidence="5">Berkeley</strain>
    </source>
</reference>
<dbReference type="GeneID" id="39541"/>
<dbReference type="RefSeq" id="NP_648673.1">
    <property type="nucleotide sequence ID" value="NM_140416.3"/>
</dbReference>
<dbReference type="OrthoDB" id="7871056at2759"/>
<reference evidence="3" key="6">
    <citation type="submission" date="2002-05" db="EMBL/GenBank/DDBJ databases">
        <authorList>
            <person name="Stapleton M."/>
            <person name="Brokstein P."/>
            <person name="Hong L."/>
            <person name="Agbayani A."/>
            <person name="Carlson J."/>
            <person name="Champe M."/>
            <person name="Chavez C."/>
            <person name="Dorsett V."/>
            <person name="Dresnek D."/>
            <person name="Farfan D."/>
            <person name="Frise E."/>
            <person name="George R."/>
            <person name="Gonzalez M."/>
            <person name="Guarin H."/>
            <person name="Kronmiller B."/>
            <person name="Li P."/>
            <person name="Liao G."/>
            <person name="Miranda A."/>
            <person name="Mungall C.J."/>
            <person name="Nunoo J."/>
            <person name="Pacleb J."/>
            <person name="Paragas V."/>
            <person name="Park S."/>
            <person name="Patel S."/>
            <person name="Phouanenavong S."/>
            <person name="Wan K."/>
            <person name="Yu C."/>
            <person name="Lewis S.E."/>
            <person name="Rubin G.M."/>
            <person name="Celniker S."/>
        </authorList>
    </citation>
    <scope>NUCLEOTIDE SEQUENCE</scope>
    <source>
        <strain evidence="3">Berkeley</strain>
    </source>
</reference>
<proteinExistence type="evidence at transcript level"/>
<feature type="signal peptide" evidence="1">
    <location>
        <begin position="1"/>
        <end position="20"/>
    </location>
</feature>
<reference evidence="5" key="2">
    <citation type="journal article" date="2002" name="Genome Biol.">
        <title>Finishing a whole-genome shotgun: release 3 of the Drosophila melanogaster euchromatic genome sequence.</title>
        <authorList>
            <person name="Celniker S.E."/>
            <person name="Wheeler D.A."/>
            <person name="Kronmiller B."/>
            <person name="Carlson J.W."/>
            <person name="Halpern A."/>
            <person name="Patel S."/>
            <person name="Adams M."/>
            <person name="Champe M."/>
            <person name="Dugan S.P."/>
            <person name="Frise E."/>
            <person name="Hodgson A."/>
            <person name="George R.A."/>
            <person name="Hoskins R.A."/>
            <person name="Laverty T."/>
            <person name="Muzny D.M."/>
            <person name="Nelson C.R."/>
            <person name="Pacleb J.M."/>
            <person name="Park S."/>
            <person name="Pfeiffer B.D."/>
            <person name="Richards S."/>
            <person name="Sodergren E.J."/>
            <person name="Svirskas R."/>
            <person name="Tabor P.E."/>
            <person name="Wan K."/>
            <person name="Stapleton M."/>
            <person name="Sutton G.G."/>
            <person name="Venter C."/>
            <person name="Weinstock G."/>
            <person name="Scherer S.E."/>
            <person name="Myers E.W."/>
            <person name="Gibbs R.A."/>
            <person name="Rubin G.M."/>
        </authorList>
    </citation>
    <scope>NUCLEOTIDE SEQUENCE [LARGE SCALE GENOMIC DNA]</scope>
    <source>
        <strain evidence="5">Berkeley</strain>
    </source>
</reference>
<dbReference type="OMA" id="CSWKNNW"/>
<dbReference type="FlyBase" id="FBgn0036390">
    <property type="gene designation" value="CG13738"/>
</dbReference>
<evidence type="ECO:0000313" key="2">
    <source>
        <dbReference type="EMBL" id="AAF49783.1"/>
    </source>
</evidence>